<dbReference type="Pfam" id="PF18317">
    <property type="entry name" value="SDH_C"/>
    <property type="match status" value="1"/>
</dbReference>
<dbReference type="InterPro" id="IPR041121">
    <property type="entry name" value="SDH_C"/>
</dbReference>
<feature type="binding site" evidence="8">
    <location>
        <position position="69"/>
    </location>
    <ligand>
        <name>shikimate</name>
        <dbReference type="ChEBI" id="CHEBI:36208"/>
    </ligand>
</feature>
<dbReference type="InterPro" id="IPR036291">
    <property type="entry name" value="NAD(P)-bd_dom_sf"/>
</dbReference>
<dbReference type="UniPathway" id="UPA00053">
    <property type="reaction ID" value="UER00087"/>
</dbReference>
<feature type="binding site" evidence="8">
    <location>
        <position position="227"/>
    </location>
    <ligand>
        <name>NADP(+)</name>
        <dbReference type="ChEBI" id="CHEBI:58349"/>
    </ligand>
</feature>
<dbReference type="GO" id="GO:0009073">
    <property type="term" value="P:aromatic amino acid family biosynthetic process"/>
    <property type="evidence" value="ECO:0007669"/>
    <property type="project" value="UniProtKB-KW"/>
</dbReference>
<dbReference type="InterPro" id="IPR011342">
    <property type="entry name" value="Shikimate_DH"/>
</dbReference>
<evidence type="ECO:0000256" key="4">
    <source>
        <dbReference type="ARBA" id="ARBA00022857"/>
    </source>
</evidence>
<keyword evidence="6 8" id="KW-0057">Aromatic amino acid biosynthesis</keyword>
<evidence type="ECO:0000256" key="6">
    <source>
        <dbReference type="ARBA" id="ARBA00023141"/>
    </source>
</evidence>
<dbReference type="InterPro" id="IPR013708">
    <property type="entry name" value="Shikimate_DH-bd_N"/>
</dbReference>
<dbReference type="GO" id="GO:0008652">
    <property type="term" value="P:amino acid biosynthetic process"/>
    <property type="evidence" value="ECO:0007669"/>
    <property type="project" value="UniProtKB-KW"/>
</dbReference>
<keyword evidence="3 8" id="KW-0028">Amino-acid biosynthesis</keyword>
<dbReference type="EMBL" id="JACBZO010000001">
    <property type="protein sequence ID" value="NYI40579.1"/>
    <property type="molecule type" value="Genomic_DNA"/>
</dbReference>
<dbReference type="EC" id="1.1.1.25" evidence="2 8"/>
<feature type="domain" description="Shikimate dehydrogenase substrate binding N-terminal" evidence="10">
    <location>
        <begin position="15"/>
        <end position="96"/>
    </location>
</feature>
<dbReference type="AlphaFoldDB" id="A0A7Y9Z880"/>
<evidence type="ECO:0000259" key="10">
    <source>
        <dbReference type="Pfam" id="PF08501"/>
    </source>
</evidence>
<dbReference type="SUPFAM" id="SSF51735">
    <property type="entry name" value="NAD(P)-binding Rossmann-fold domains"/>
    <property type="match status" value="1"/>
</dbReference>
<dbReference type="PANTHER" id="PTHR21089">
    <property type="entry name" value="SHIKIMATE DEHYDROGENASE"/>
    <property type="match status" value="1"/>
</dbReference>
<dbReference type="Gene3D" id="3.40.50.10860">
    <property type="entry name" value="Leucine Dehydrogenase, chain A, domain 1"/>
    <property type="match status" value="1"/>
</dbReference>
<feature type="domain" description="Quinate/shikimate 5-dehydrogenase/glutamyl-tRNA reductase" evidence="9">
    <location>
        <begin position="124"/>
        <end position="200"/>
    </location>
</feature>
<feature type="domain" description="SDH C-terminal" evidence="11">
    <location>
        <begin position="250"/>
        <end position="279"/>
    </location>
</feature>
<dbReference type="Gene3D" id="3.40.50.720">
    <property type="entry name" value="NAD(P)-binding Rossmann-like Domain"/>
    <property type="match status" value="1"/>
</dbReference>
<dbReference type="GO" id="GO:0004764">
    <property type="term" value="F:shikimate 3-dehydrogenase (NADP+) activity"/>
    <property type="evidence" value="ECO:0007669"/>
    <property type="project" value="UniProtKB-UniRule"/>
</dbReference>
<keyword evidence="4 8" id="KW-0521">NADP</keyword>
<feature type="active site" description="Proton acceptor" evidence="8">
    <location>
        <position position="73"/>
    </location>
</feature>
<evidence type="ECO:0000256" key="8">
    <source>
        <dbReference type="HAMAP-Rule" id="MF_00222"/>
    </source>
</evidence>
<accession>A0A7Y9Z880</accession>
<dbReference type="GO" id="GO:0009423">
    <property type="term" value="P:chorismate biosynthetic process"/>
    <property type="evidence" value="ECO:0007669"/>
    <property type="project" value="UniProtKB-UniRule"/>
</dbReference>
<proteinExistence type="inferred from homology"/>
<feature type="binding site" evidence="8">
    <location>
        <position position="85"/>
    </location>
    <ligand>
        <name>NADP(+)</name>
        <dbReference type="ChEBI" id="CHEBI:58349"/>
    </ligand>
</feature>
<dbReference type="HAMAP" id="MF_00222">
    <property type="entry name" value="Shikimate_DH_AroE"/>
    <property type="match status" value="1"/>
</dbReference>
<dbReference type="GO" id="GO:0019632">
    <property type="term" value="P:shikimate metabolic process"/>
    <property type="evidence" value="ECO:0007669"/>
    <property type="project" value="InterPro"/>
</dbReference>
<feature type="binding site" evidence="8">
    <location>
        <position position="109"/>
    </location>
    <ligand>
        <name>shikimate</name>
        <dbReference type="ChEBI" id="CHEBI:36208"/>
    </ligand>
</feature>
<protein>
    <recommendedName>
        <fullName evidence="2 8">Shikimate dehydrogenase (NADP(+))</fullName>
        <shortName evidence="8">SDH</shortName>
        <ecNumber evidence="2 8">1.1.1.25</ecNumber>
    </recommendedName>
</protein>
<gene>
    <name evidence="8" type="primary">aroE</name>
    <name evidence="12" type="ORF">BKA03_000698</name>
</gene>
<evidence type="ECO:0000256" key="2">
    <source>
        <dbReference type="ARBA" id="ARBA00012962"/>
    </source>
</evidence>
<name>A0A7Y9Z880_9MICO</name>
<dbReference type="InterPro" id="IPR022893">
    <property type="entry name" value="Shikimate_DH_fam"/>
</dbReference>
<evidence type="ECO:0000259" key="11">
    <source>
        <dbReference type="Pfam" id="PF18317"/>
    </source>
</evidence>
<evidence type="ECO:0000256" key="7">
    <source>
        <dbReference type="ARBA" id="ARBA00049442"/>
    </source>
</evidence>
<evidence type="ECO:0000313" key="12">
    <source>
        <dbReference type="EMBL" id="NYI40579.1"/>
    </source>
</evidence>
<feature type="binding site" evidence="8">
    <location>
        <position position="250"/>
    </location>
    <ligand>
        <name>NADP(+)</name>
        <dbReference type="ChEBI" id="CHEBI:58349"/>
    </ligand>
</feature>
<evidence type="ECO:0000313" key="13">
    <source>
        <dbReference type="Proteomes" id="UP000547973"/>
    </source>
</evidence>
<dbReference type="Pfam" id="PF08501">
    <property type="entry name" value="Shikimate_dh_N"/>
    <property type="match status" value="1"/>
</dbReference>
<dbReference type="Proteomes" id="UP000547973">
    <property type="component" value="Unassembled WGS sequence"/>
</dbReference>
<organism evidence="12 13">
    <name type="scientific">Demequina lutea</name>
    <dbReference type="NCBI Taxonomy" id="431489"/>
    <lineage>
        <taxon>Bacteria</taxon>
        <taxon>Bacillati</taxon>
        <taxon>Actinomycetota</taxon>
        <taxon>Actinomycetes</taxon>
        <taxon>Micrococcales</taxon>
        <taxon>Demequinaceae</taxon>
        <taxon>Demequina</taxon>
    </lineage>
</organism>
<dbReference type="NCBIfam" id="TIGR00507">
    <property type="entry name" value="aroE"/>
    <property type="match status" value="1"/>
</dbReference>
<dbReference type="SUPFAM" id="SSF53223">
    <property type="entry name" value="Aminoacid dehydrogenase-like, N-terminal domain"/>
    <property type="match status" value="1"/>
</dbReference>
<dbReference type="GO" id="GO:0005829">
    <property type="term" value="C:cytosol"/>
    <property type="evidence" value="ECO:0007669"/>
    <property type="project" value="TreeGrafter"/>
</dbReference>
<comment type="similarity">
    <text evidence="8">Belongs to the shikimate dehydrogenase family.</text>
</comment>
<feature type="binding site" evidence="8">
    <location>
        <position position="257"/>
    </location>
    <ligand>
        <name>shikimate</name>
        <dbReference type="ChEBI" id="CHEBI:36208"/>
    </ligand>
</feature>
<dbReference type="OrthoDB" id="9776868at2"/>
<evidence type="ECO:0000256" key="5">
    <source>
        <dbReference type="ARBA" id="ARBA00023002"/>
    </source>
</evidence>
<dbReference type="CDD" id="cd01065">
    <property type="entry name" value="NAD_bind_Shikimate_DH"/>
    <property type="match status" value="1"/>
</dbReference>
<evidence type="ECO:0000256" key="3">
    <source>
        <dbReference type="ARBA" id="ARBA00022605"/>
    </source>
</evidence>
<comment type="catalytic activity">
    <reaction evidence="7 8">
        <text>shikimate + NADP(+) = 3-dehydroshikimate + NADPH + H(+)</text>
        <dbReference type="Rhea" id="RHEA:17737"/>
        <dbReference type="ChEBI" id="CHEBI:15378"/>
        <dbReference type="ChEBI" id="CHEBI:16630"/>
        <dbReference type="ChEBI" id="CHEBI:36208"/>
        <dbReference type="ChEBI" id="CHEBI:57783"/>
        <dbReference type="ChEBI" id="CHEBI:58349"/>
        <dbReference type="EC" id="1.1.1.25"/>
    </reaction>
</comment>
<feature type="binding site" evidence="8">
    <location>
        <begin position="132"/>
        <end position="136"/>
    </location>
    <ligand>
        <name>NADP(+)</name>
        <dbReference type="ChEBI" id="CHEBI:58349"/>
    </ligand>
</feature>
<evidence type="ECO:0000259" key="9">
    <source>
        <dbReference type="Pfam" id="PF01488"/>
    </source>
</evidence>
<comment type="caution">
    <text evidence="12">The sequence shown here is derived from an EMBL/GenBank/DDBJ whole genome shotgun (WGS) entry which is preliminary data.</text>
</comment>
<dbReference type="InterPro" id="IPR046346">
    <property type="entry name" value="Aminoacid_DH-like_N_sf"/>
</dbReference>
<keyword evidence="13" id="KW-1185">Reference proteome</keyword>
<dbReference type="PANTHER" id="PTHR21089:SF1">
    <property type="entry name" value="BIFUNCTIONAL 3-DEHYDROQUINATE DEHYDRATASE_SHIKIMATE DEHYDROGENASE, CHLOROPLASTIC"/>
    <property type="match status" value="1"/>
</dbReference>
<feature type="binding site" evidence="8">
    <location>
        <position position="94"/>
    </location>
    <ligand>
        <name>shikimate</name>
        <dbReference type="ChEBI" id="CHEBI:36208"/>
    </ligand>
</feature>
<dbReference type="InterPro" id="IPR006151">
    <property type="entry name" value="Shikm_DH/Glu-tRNA_Rdtase"/>
</dbReference>
<dbReference type="RefSeq" id="WP_062074637.1">
    <property type="nucleotide sequence ID" value="NZ_BBRC01000003.1"/>
</dbReference>
<keyword evidence="5 8" id="KW-0560">Oxidoreductase</keyword>
<dbReference type="Pfam" id="PF01488">
    <property type="entry name" value="Shikimate_DH"/>
    <property type="match status" value="1"/>
</dbReference>
<sequence length="289" mass="30395">MTAPDSFLSKLTGLFASPAAENPTGPMVESAYRHAGLDARYMTCEVAPADLEHAVRGAVAMGWAGFHCSLPHKVAVIQYLDELAESAALIGAVNCVVIRDGRLIGENTDGQGFLTSLRRLVDPRGKRIVVLGAGGAARAIAFELALAGAGDLLVVNRDAGRGEALVGDLCERTAVRASVARWTEAFAVPAETEILINATSVGLFPDVEAKPDIDYDTLTPGMIVADVIPNPPRTAFVKEAQSRGCTAIDGLGMLVNQAVIGIRLWMGLDADAEVMRRTLTDIFGGPEGL</sequence>
<evidence type="ECO:0000256" key="1">
    <source>
        <dbReference type="ARBA" id="ARBA00004871"/>
    </source>
</evidence>
<dbReference type="GO" id="GO:0050661">
    <property type="term" value="F:NADP binding"/>
    <property type="evidence" value="ECO:0007669"/>
    <property type="project" value="InterPro"/>
</dbReference>
<comment type="caution">
    <text evidence="8">Lacks conserved residue(s) required for the propagation of feature annotation.</text>
</comment>
<comment type="pathway">
    <text evidence="1 8">Metabolic intermediate biosynthesis; chorismate biosynthesis; chorismate from D-erythrose 4-phosphate and phosphoenolpyruvate: step 4/7.</text>
</comment>
<reference evidence="12 13" key="1">
    <citation type="submission" date="2020-07" db="EMBL/GenBank/DDBJ databases">
        <title>Sequencing the genomes of 1000 actinobacteria strains.</title>
        <authorList>
            <person name="Klenk H.-P."/>
        </authorList>
    </citation>
    <scope>NUCLEOTIDE SEQUENCE [LARGE SCALE GENOMIC DNA]</scope>
    <source>
        <strain evidence="12 13">DSM 19970</strain>
    </source>
</reference>
<comment type="function">
    <text evidence="8">Involved in the biosynthesis of the chorismate, which leads to the biosynthesis of aromatic amino acids. Catalyzes the reversible NADPH linked reduction of 3-dehydroshikimate (DHSA) to yield shikimate (SA).</text>
</comment>
<comment type="subunit">
    <text evidence="8">Homodimer.</text>
</comment>